<dbReference type="WBParaSite" id="SVE_0231200.1">
    <property type="protein sequence ID" value="SVE_0231200.1"/>
    <property type="gene ID" value="SVE_0231200"/>
</dbReference>
<evidence type="ECO:0000313" key="2">
    <source>
        <dbReference type="WBParaSite" id="SVE_0231200.1"/>
    </source>
</evidence>
<dbReference type="STRING" id="75913.A0A0K0F0J8"/>
<reference evidence="2" key="2">
    <citation type="submission" date="2015-08" db="UniProtKB">
        <authorList>
            <consortium name="WormBaseParasite"/>
        </authorList>
    </citation>
    <scope>IDENTIFICATION</scope>
</reference>
<organism evidence="1 2">
    <name type="scientific">Strongyloides venezuelensis</name>
    <name type="common">Threadworm</name>
    <dbReference type="NCBI Taxonomy" id="75913"/>
    <lineage>
        <taxon>Eukaryota</taxon>
        <taxon>Metazoa</taxon>
        <taxon>Ecdysozoa</taxon>
        <taxon>Nematoda</taxon>
        <taxon>Chromadorea</taxon>
        <taxon>Rhabditida</taxon>
        <taxon>Tylenchina</taxon>
        <taxon>Panagrolaimomorpha</taxon>
        <taxon>Strongyloidoidea</taxon>
        <taxon>Strongyloididae</taxon>
        <taxon>Strongyloides</taxon>
    </lineage>
</organism>
<protein>
    <submittedName>
        <fullName evidence="2">Translation initiation factor eIF-2B subunit epsilon (inferred by orthology to a human protein)</fullName>
    </submittedName>
</protein>
<accession>A0A0K0F0J8</accession>
<reference evidence="1" key="1">
    <citation type="submission" date="2014-07" db="EMBL/GenBank/DDBJ databases">
        <authorList>
            <person name="Martin A.A"/>
            <person name="De Silva N."/>
        </authorList>
    </citation>
    <scope>NUCLEOTIDE SEQUENCE</scope>
</reference>
<dbReference type="Proteomes" id="UP000035680">
    <property type="component" value="Unassembled WGS sequence"/>
</dbReference>
<proteinExistence type="predicted"/>
<keyword evidence="1" id="KW-1185">Reference proteome</keyword>
<evidence type="ECO:0000313" key="1">
    <source>
        <dbReference type="Proteomes" id="UP000035680"/>
    </source>
</evidence>
<sequence>MIGKNWERAAIFSKPVEDDDNRFTSKQNDNYYIWKPMKNVYLWEKNKTINYKCTIKDIFCDIDGNISSDEDINNTDHIANSLIKTEQNCLEMFAIEVKDSMLATLQSSNPYDQEI</sequence>
<name>A0A0K0F0J8_STRVS</name>
<dbReference type="AlphaFoldDB" id="A0A0K0F0J8"/>